<dbReference type="SUPFAM" id="SSF53850">
    <property type="entry name" value="Periplasmic binding protein-like II"/>
    <property type="match status" value="1"/>
</dbReference>
<keyword evidence="3" id="KW-1185">Reference proteome</keyword>
<evidence type="ECO:0000313" key="3">
    <source>
        <dbReference type="Proteomes" id="UP000287996"/>
    </source>
</evidence>
<dbReference type="PANTHER" id="PTHR42779:SF1">
    <property type="entry name" value="PROTEIN YNJB"/>
    <property type="match status" value="1"/>
</dbReference>
<reference evidence="2 3" key="1">
    <citation type="journal article" date="2011" name="Front. Microbiol.">
        <title>Genomic signatures of strain selection and enhancement in Bacillus atrophaeus var. globigii, a historical biowarfare simulant.</title>
        <authorList>
            <person name="Gibbons H.S."/>
            <person name="Broomall S.M."/>
            <person name="McNew L.A."/>
            <person name="Daligault H."/>
            <person name="Chapman C."/>
            <person name="Bruce D."/>
            <person name="Karavis M."/>
            <person name="Krepps M."/>
            <person name="McGregor P.A."/>
            <person name="Hong C."/>
            <person name="Park K.H."/>
            <person name="Akmal A."/>
            <person name="Feldman A."/>
            <person name="Lin J.S."/>
            <person name="Chang W.E."/>
            <person name="Higgs B.W."/>
            <person name="Demirev P."/>
            <person name="Lindquist J."/>
            <person name="Liem A."/>
            <person name="Fochler E."/>
            <person name="Read T.D."/>
            <person name="Tapia R."/>
            <person name="Johnson S."/>
            <person name="Bishop-Lilly K.A."/>
            <person name="Detter C."/>
            <person name="Han C."/>
            <person name="Sozhamannan S."/>
            <person name="Rosenzweig C.N."/>
            <person name="Skowronski E.W."/>
        </authorList>
    </citation>
    <scope>NUCLEOTIDE SEQUENCE [LARGE SCALE GENOMIC DNA]</scope>
    <source>
        <strain evidence="2 3">CC-PW-9</strain>
    </source>
</reference>
<gene>
    <name evidence="2" type="ORF">CWI84_06225</name>
</gene>
<dbReference type="PANTHER" id="PTHR42779">
    <property type="entry name" value="PROTEIN YNJB"/>
    <property type="match status" value="1"/>
</dbReference>
<dbReference type="RefSeq" id="WP_126841723.1">
    <property type="nucleotide sequence ID" value="NZ_PIQH01000005.1"/>
</dbReference>
<sequence>MRCWVRILLLALTFLAGSFSSQAQTVYFAAWGGSPAVNQYLQWAAEQLRSQGIVLKQVKVADIAEVVKAIQQGAGSDYDLLWLNGENFHALKAADALQPNLWQQLPEVTAALDKALPLQSDFGEAVDGFEVPWGIGQFIALSSNDEILAQPLTAERLLQLAQQYRGRLSYPKPPEFHGTTLLKQLLISLTDADPRLYQPASESAKQQLLPQLWRYLDKLHPLLWRQGQAFPSSYGEQIQWLANRQLDIAWSFNPNDIASLKRQGRLPATVERNYFAAGAITNAHYLAIPKAAAHPQAALTVIRFLLSHNAQQRKADPQYWGDPSVRNDLASATARLPSTKELHASWETALEQGWLARYQ</sequence>
<dbReference type="Proteomes" id="UP000287996">
    <property type="component" value="Unassembled WGS sequence"/>
</dbReference>
<evidence type="ECO:0000313" key="2">
    <source>
        <dbReference type="EMBL" id="RUO80225.1"/>
    </source>
</evidence>
<dbReference type="NCBIfam" id="NF008633">
    <property type="entry name" value="PRK11622.1"/>
    <property type="match status" value="1"/>
</dbReference>
<feature type="chain" id="PRO_5019089265" evidence="1">
    <location>
        <begin position="24"/>
        <end position="359"/>
    </location>
</feature>
<dbReference type="OrthoDB" id="3239593at2"/>
<accession>A0A432ZQL3</accession>
<dbReference type="AlphaFoldDB" id="A0A432ZQL3"/>
<proteinExistence type="predicted"/>
<dbReference type="InterPro" id="IPR006059">
    <property type="entry name" value="SBP"/>
</dbReference>
<name>A0A432ZQL3_9GAMM</name>
<dbReference type="EMBL" id="PIQH01000005">
    <property type="protein sequence ID" value="RUO80225.1"/>
    <property type="molecule type" value="Genomic_DNA"/>
</dbReference>
<keyword evidence="1" id="KW-0732">Signal</keyword>
<evidence type="ECO:0000256" key="1">
    <source>
        <dbReference type="SAM" id="SignalP"/>
    </source>
</evidence>
<protein>
    <submittedName>
        <fullName evidence="2">ABC transporter substrate-binding protein</fullName>
    </submittedName>
</protein>
<dbReference type="Pfam" id="PF13416">
    <property type="entry name" value="SBP_bac_8"/>
    <property type="match status" value="1"/>
</dbReference>
<dbReference type="PIRSF" id="PIRSF029172">
    <property type="entry name" value="UCP029172_ABC_sbc_YnjB"/>
    <property type="match status" value="1"/>
</dbReference>
<dbReference type="InterPro" id="IPR027020">
    <property type="entry name" value="YnjB"/>
</dbReference>
<dbReference type="Gene3D" id="3.40.190.10">
    <property type="entry name" value="Periplasmic binding protein-like II"/>
    <property type="match status" value="2"/>
</dbReference>
<feature type="signal peptide" evidence="1">
    <location>
        <begin position="1"/>
        <end position="23"/>
    </location>
</feature>
<organism evidence="2 3">
    <name type="scientific">Idiomarina tyrosinivorans</name>
    <dbReference type="NCBI Taxonomy" id="1445662"/>
    <lineage>
        <taxon>Bacteria</taxon>
        <taxon>Pseudomonadati</taxon>
        <taxon>Pseudomonadota</taxon>
        <taxon>Gammaproteobacteria</taxon>
        <taxon>Alteromonadales</taxon>
        <taxon>Idiomarinaceae</taxon>
        <taxon>Idiomarina</taxon>
    </lineage>
</organism>
<comment type="caution">
    <text evidence="2">The sequence shown here is derived from an EMBL/GenBank/DDBJ whole genome shotgun (WGS) entry which is preliminary data.</text>
</comment>